<protein>
    <submittedName>
        <fullName evidence="3">DNA-binding protein</fullName>
    </submittedName>
</protein>
<evidence type="ECO:0000259" key="1">
    <source>
        <dbReference type="Pfam" id="PF13482"/>
    </source>
</evidence>
<evidence type="ECO:0000313" key="6">
    <source>
        <dbReference type="Proteomes" id="UP000326302"/>
    </source>
</evidence>
<gene>
    <name evidence="2" type="ORF">DM867_07945</name>
    <name evidence="3" type="ORF">DMP03_09615</name>
    <name evidence="4" type="ORF">DP108_07660</name>
</gene>
<dbReference type="RefSeq" id="WP_152120476.1">
    <property type="nucleotide sequence ID" value="NZ_QJOW01000004.1"/>
</dbReference>
<dbReference type="Proteomes" id="UP000326207">
    <property type="component" value="Unassembled WGS sequence"/>
</dbReference>
<dbReference type="EMBL" id="QJOW01000004">
    <property type="protein sequence ID" value="KAB7514139.1"/>
    <property type="molecule type" value="Genomic_DNA"/>
</dbReference>
<accession>A0A5N5UNV2</accession>
<dbReference type="SUPFAM" id="SSF47794">
    <property type="entry name" value="Rad51 N-terminal domain-like"/>
    <property type="match status" value="1"/>
</dbReference>
<dbReference type="Proteomes" id="UP000326865">
    <property type="component" value="Unassembled WGS sequence"/>
</dbReference>
<dbReference type="GO" id="GO:0003677">
    <property type="term" value="F:DNA binding"/>
    <property type="evidence" value="ECO:0007669"/>
    <property type="project" value="UniProtKB-KW"/>
</dbReference>
<dbReference type="InterPro" id="IPR036397">
    <property type="entry name" value="RNaseH_sf"/>
</dbReference>
<dbReference type="InterPro" id="IPR012337">
    <property type="entry name" value="RNaseH-like_sf"/>
</dbReference>
<dbReference type="AlphaFoldDB" id="A0A5N5U6N7"/>
<name>A0A5N5U6N7_9EURY</name>
<sequence>MSEEPLTLLSLPARAVRELAAPALADAVAYGDPDGVWLSDPTPEPRAYATVRDSLSVPVVHPQLGSDGDSVVRHARVDDALAAVAPDAAPELDVLTVQSSAVLDDLAAAFEAGERRPASERTHLVVPGLDVETDATSLSATLTASDELTRLQRATDAPITVLAGELPAGYHHDWTLDGTTVPVYGCGPPPGHGETPTFATLRCVSAGTVAATPMRTSQFGLRALAGIGAATATRLHDRGVDSRTDVRETPVRNLVDVSGVSRANAERMHAHAEVLATGDPLRLTNETLPVTRDDRPPLCLDIETDGLSPTIIWQVGVYDPHDDSYRSFVEREDPDEPGTIIEAFLEWFLATHADRTVLTWNGYRFDYPELERFIDKHAPHYAEAWADVWTYDLYKWAVRDGNALLPGRTNKLDDVAAALGFEGAETGLSGAQTAAAYQQFMRTGDPATVDWGRHERYCEDDCRALWHVYAAIRDADRRATTDTATDSGGTQAGLGDF</sequence>
<proteinExistence type="predicted"/>
<accession>A0A5N5U6N7</accession>
<dbReference type="Pfam" id="PF14520">
    <property type="entry name" value="HHH_5"/>
    <property type="match status" value="1"/>
</dbReference>
<dbReference type="Pfam" id="PF13482">
    <property type="entry name" value="RNase_H_2"/>
    <property type="match status" value="1"/>
</dbReference>
<evidence type="ECO:0000313" key="2">
    <source>
        <dbReference type="EMBL" id="KAB7513736.1"/>
    </source>
</evidence>
<dbReference type="Gene3D" id="1.10.150.20">
    <property type="entry name" value="5' to 3' exonuclease, C-terminal subdomain"/>
    <property type="match status" value="1"/>
</dbReference>
<keyword evidence="7" id="KW-1185">Reference proteome</keyword>
<dbReference type="EMBL" id="QMDY01000003">
    <property type="protein sequence ID" value="KAB7519013.1"/>
    <property type="molecule type" value="Genomic_DNA"/>
</dbReference>
<evidence type="ECO:0000313" key="4">
    <source>
        <dbReference type="EMBL" id="KAB7519013.1"/>
    </source>
</evidence>
<feature type="domain" description="YprB ribonuclease H-like" evidence="1">
    <location>
        <begin position="298"/>
        <end position="471"/>
    </location>
</feature>
<dbReference type="Proteomes" id="UP000326302">
    <property type="component" value="Unassembled WGS sequence"/>
</dbReference>
<organism evidence="3 6">
    <name type="scientific">Halosegnis rubeus</name>
    <dbReference type="NCBI Taxonomy" id="2212850"/>
    <lineage>
        <taxon>Archaea</taxon>
        <taxon>Methanobacteriati</taxon>
        <taxon>Methanobacteriota</taxon>
        <taxon>Stenosarchaea group</taxon>
        <taxon>Halobacteria</taxon>
        <taxon>Halobacteriales</taxon>
        <taxon>Natronomonadaceae</taxon>
        <taxon>Halosegnis</taxon>
    </lineage>
</organism>
<accession>A0A5N5U549</accession>
<dbReference type="GO" id="GO:0000166">
    <property type="term" value="F:nucleotide binding"/>
    <property type="evidence" value="ECO:0007669"/>
    <property type="project" value="InterPro"/>
</dbReference>
<dbReference type="InterPro" id="IPR010995">
    <property type="entry name" value="DNA_repair_Rad51/TF_NusA_a-hlx"/>
</dbReference>
<keyword evidence="3" id="KW-0238">DNA-binding</keyword>
<evidence type="ECO:0000313" key="3">
    <source>
        <dbReference type="EMBL" id="KAB7514139.1"/>
    </source>
</evidence>
<dbReference type="InterPro" id="IPR038720">
    <property type="entry name" value="YprB_RNase_H-like_dom"/>
</dbReference>
<dbReference type="EMBL" id="QKKZ01000003">
    <property type="protein sequence ID" value="KAB7513736.1"/>
    <property type="molecule type" value="Genomic_DNA"/>
</dbReference>
<comment type="caution">
    <text evidence="3">The sequence shown here is derived from an EMBL/GenBank/DDBJ whole genome shotgun (WGS) entry which is preliminary data.</text>
</comment>
<dbReference type="Gene3D" id="3.30.420.10">
    <property type="entry name" value="Ribonuclease H-like superfamily/Ribonuclease H"/>
    <property type="match status" value="1"/>
</dbReference>
<evidence type="ECO:0000313" key="5">
    <source>
        <dbReference type="Proteomes" id="UP000326207"/>
    </source>
</evidence>
<dbReference type="OrthoDB" id="50367at2157"/>
<dbReference type="SUPFAM" id="SSF53098">
    <property type="entry name" value="Ribonuclease H-like"/>
    <property type="match status" value="1"/>
</dbReference>
<evidence type="ECO:0000313" key="7">
    <source>
        <dbReference type="Proteomes" id="UP000326865"/>
    </source>
</evidence>
<reference evidence="5 6" key="1">
    <citation type="submission" date="2019-10" db="EMBL/GenBank/DDBJ databases">
        <title>Unraveling microbial dark matter from salterns through culturing: the case of the genus Halosegnis.</title>
        <authorList>
            <person name="Duran-Viseras A."/>
            <person name="Andrei A.-S."/>
            <person name="Vera-Gargallo B."/>
            <person name="Ghai R."/>
            <person name="Sanchez-Porro C."/>
            <person name="Ventosa A."/>
        </authorList>
    </citation>
    <scope>NUCLEOTIDE SEQUENCE [LARGE SCALE GENOMIC DNA]</scope>
    <source>
        <strain evidence="3 6">F17-44</strain>
        <strain evidence="2 7">F18-79</strain>
        <strain evidence="4 5">F19-13</strain>
    </source>
</reference>